<keyword evidence="1" id="KW-0812">Transmembrane</keyword>
<proteinExistence type="predicted"/>
<protein>
    <submittedName>
        <fullName evidence="2">Uncharacterized protein</fullName>
    </submittedName>
</protein>
<keyword evidence="1" id="KW-1133">Transmembrane helix</keyword>
<gene>
    <name evidence="2" type="ORF">CV102_13945</name>
</gene>
<feature type="transmembrane region" description="Helical" evidence="1">
    <location>
        <begin position="153"/>
        <end position="169"/>
    </location>
</feature>
<dbReference type="EMBL" id="PHNJ01000007">
    <property type="protein sequence ID" value="TYL37833.1"/>
    <property type="molecule type" value="Genomic_DNA"/>
</dbReference>
<reference evidence="2" key="1">
    <citation type="submission" date="2017-11" db="EMBL/GenBank/DDBJ databases">
        <authorList>
            <person name="Kajale S.C."/>
            <person name="Sharma A."/>
        </authorList>
    </citation>
    <scope>NUCLEOTIDE SEQUENCE</scope>
    <source>
        <strain evidence="2">LS1_42</strain>
    </source>
</reference>
<accession>A0A8J8Q3K9</accession>
<organism evidence="2 3">
    <name type="scientific">Natronococcus pandeyae</name>
    <dbReference type="NCBI Taxonomy" id="2055836"/>
    <lineage>
        <taxon>Archaea</taxon>
        <taxon>Methanobacteriati</taxon>
        <taxon>Methanobacteriota</taxon>
        <taxon>Stenosarchaea group</taxon>
        <taxon>Halobacteria</taxon>
        <taxon>Halobacteriales</taxon>
        <taxon>Natrialbaceae</taxon>
        <taxon>Natronococcus</taxon>
    </lineage>
</organism>
<sequence>MRLVGRTIGSVLSVPLYAVVALVASIASLLTIVVAQNVTLVRDLVVFGPLPIESRLEILVFMLPFVGSATDPLTGVGMLATSLLVGINLSMLAFHLNEQGLSLAGGSGSLTGVVLGTMGAGCAVCGAAVASAILGLFGAAGIIAYLPFDGLEFLLTAVVVVPLSTYWLVTGIESGGDEACPIDLG</sequence>
<feature type="transmembrane region" description="Helical" evidence="1">
    <location>
        <begin position="113"/>
        <end position="146"/>
    </location>
</feature>
<comment type="caution">
    <text evidence="2">The sequence shown here is derived from an EMBL/GenBank/DDBJ whole genome shotgun (WGS) entry which is preliminary data.</text>
</comment>
<keyword evidence="3" id="KW-1185">Reference proteome</keyword>
<feature type="transmembrane region" description="Helical" evidence="1">
    <location>
        <begin position="12"/>
        <end position="34"/>
    </location>
</feature>
<dbReference type="AlphaFoldDB" id="A0A8J8Q3K9"/>
<evidence type="ECO:0000313" key="3">
    <source>
        <dbReference type="Proteomes" id="UP000766904"/>
    </source>
</evidence>
<feature type="transmembrane region" description="Helical" evidence="1">
    <location>
        <begin position="73"/>
        <end position="93"/>
    </location>
</feature>
<evidence type="ECO:0000313" key="2">
    <source>
        <dbReference type="EMBL" id="TYL37833.1"/>
    </source>
</evidence>
<evidence type="ECO:0000256" key="1">
    <source>
        <dbReference type="SAM" id="Phobius"/>
    </source>
</evidence>
<keyword evidence="1" id="KW-0472">Membrane</keyword>
<dbReference type="Proteomes" id="UP000766904">
    <property type="component" value="Unassembled WGS sequence"/>
</dbReference>
<name>A0A8J8Q3K9_9EURY</name>